<dbReference type="GO" id="GO:0006633">
    <property type="term" value="P:fatty acid biosynthetic process"/>
    <property type="evidence" value="ECO:0007669"/>
    <property type="project" value="UniProtKB-UniPathway"/>
</dbReference>
<dbReference type="EMBL" id="LAZR01056881">
    <property type="protein sequence ID" value="KKK73226.1"/>
    <property type="molecule type" value="Genomic_DNA"/>
</dbReference>
<dbReference type="PANTHER" id="PTHR43778">
    <property type="entry name" value="PYRUVATE CARBOXYLASE"/>
    <property type="match status" value="1"/>
</dbReference>
<organism evidence="9">
    <name type="scientific">marine sediment metagenome</name>
    <dbReference type="NCBI Taxonomy" id="412755"/>
    <lineage>
        <taxon>unclassified sequences</taxon>
        <taxon>metagenomes</taxon>
        <taxon>ecological metagenomes</taxon>
    </lineage>
</organism>
<comment type="pathway">
    <text evidence="1">Lipid metabolism; fatty acid biosynthesis.</text>
</comment>
<keyword evidence="5" id="KW-0275">Fatty acid biosynthesis</keyword>
<accession>A0A0F9AM00</accession>
<dbReference type="InterPro" id="IPR001882">
    <property type="entry name" value="Biotin_BS"/>
</dbReference>
<dbReference type="Pfam" id="PF02436">
    <property type="entry name" value="PYC_OADA"/>
    <property type="match status" value="1"/>
</dbReference>
<evidence type="ECO:0000256" key="1">
    <source>
        <dbReference type="ARBA" id="ARBA00005194"/>
    </source>
</evidence>
<feature type="region of interest" description="Disordered" evidence="7">
    <location>
        <begin position="276"/>
        <end position="308"/>
    </location>
</feature>
<comment type="caution">
    <text evidence="9">The sequence shown here is derived from an EMBL/GenBank/DDBJ whole genome shotgun (WGS) entry which is preliminary data.</text>
</comment>
<protein>
    <recommendedName>
        <fullName evidence="8">Lipoyl-binding domain-containing protein</fullName>
    </recommendedName>
</protein>
<dbReference type="InterPro" id="IPR001249">
    <property type="entry name" value="AcCoA_biotinCC"/>
</dbReference>
<keyword evidence="3" id="KW-0276">Fatty acid metabolism</keyword>
<dbReference type="PROSITE" id="PS00188">
    <property type="entry name" value="BIOTIN"/>
    <property type="match status" value="1"/>
</dbReference>
<dbReference type="UniPathway" id="UPA00094"/>
<keyword evidence="2" id="KW-0444">Lipid biosynthesis</keyword>
<evidence type="ECO:0000256" key="4">
    <source>
        <dbReference type="ARBA" id="ARBA00023098"/>
    </source>
</evidence>
<evidence type="ECO:0000313" key="9">
    <source>
        <dbReference type="EMBL" id="KKK73226.1"/>
    </source>
</evidence>
<dbReference type="Pfam" id="PF00364">
    <property type="entry name" value="Biotin_lipoyl"/>
    <property type="match status" value="1"/>
</dbReference>
<keyword evidence="4" id="KW-0443">Lipid metabolism</keyword>
<evidence type="ECO:0000256" key="5">
    <source>
        <dbReference type="ARBA" id="ARBA00023160"/>
    </source>
</evidence>
<dbReference type="GO" id="GO:0004736">
    <property type="term" value="F:pyruvate carboxylase activity"/>
    <property type="evidence" value="ECO:0007669"/>
    <property type="project" value="TreeGrafter"/>
</dbReference>
<evidence type="ECO:0000259" key="8">
    <source>
        <dbReference type="PROSITE" id="PS50968"/>
    </source>
</evidence>
<dbReference type="NCBIfam" id="TIGR00531">
    <property type="entry name" value="BCCP"/>
    <property type="match status" value="1"/>
</dbReference>
<dbReference type="GO" id="GO:0009317">
    <property type="term" value="C:acetyl-CoA carboxylase complex"/>
    <property type="evidence" value="ECO:0007669"/>
    <property type="project" value="InterPro"/>
</dbReference>
<dbReference type="PANTHER" id="PTHR43778:SF2">
    <property type="entry name" value="PYRUVATE CARBOXYLASE, MITOCHONDRIAL"/>
    <property type="match status" value="1"/>
</dbReference>
<evidence type="ECO:0000256" key="7">
    <source>
        <dbReference type="SAM" id="MobiDB-lite"/>
    </source>
</evidence>
<dbReference type="Gene3D" id="2.40.50.100">
    <property type="match status" value="1"/>
</dbReference>
<dbReference type="PROSITE" id="PS50968">
    <property type="entry name" value="BIOTINYL_LIPOYL"/>
    <property type="match status" value="1"/>
</dbReference>
<dbReference type="SUPFAM" id="SSF51230">
    <property type="entry name" value="Single hybrid motif"/>
    <property type="match status" value="1"/>
</dbReference>
<dbReference type="PRINTS" id="PR01071">
    <property type="entry name" value="ACOABIOTINCC"/>
</dbReference>
<evidence type="ECO:0000256" key="3">
    <source>
        <dbReference type="ARBA" id="ARBA00022832"/>
    </source>
</evidence>
<name>A0A0F9AM00_9ZZZZ</name>
<reference evidence="9" key="1">
    <citation type="journal article" date="2015" name="Nature">
        <title>Complex archaea that bridge the gap between prokaryotes and eukaryotes.</title>
        <authorList>
            <person name="Spang A."/>
            <person name="Saw J.H."/>
            <person name="Jorgensen S.L."/>
            <person name="Zaremba-Niedzwiedzka K."/>
            <person name="Martijn J."/>
            <person name="Lind A.E."/>
            <person name="van Eijk R."/>
            <person name="Schleper C."/>
            <person name="Guy L."/>
            <person name="Ettema T.J."/>
        </authorList>
    </citation>
    <scope>NUCLEOTIDE SEQUENCE</scope>
</reference>
<sequence>VPLAFGNSQPAVEMMVAALKDSVHDAGLDMDKLYKIADYFENVREKRNFQRGVTSLVHMKVFSHQVPGGMISNLYSQLEEQKAEDRLEEVLEEIPKVRAEVGYPPLVTPLSQIVGIQAVLNILTGKRWGVIPDEMRKYILGYYGKAPGKIDEEVEKKVKSGSKIKPIKTRPAAQLKEKLSDYKKEIKDLAKNDEDVLTYALFPQQAREYLQRHAEGVEETTFLTSREIAAVKETEYMDVEQVKELIKALEKSKVDELTVEEGGVKIRVRKGLNGQPVASVETPNSATKETGQANVETKAGTDTHPDSYKSINAPMVGTFYRASAPDADPFVQEGQELDVGQTVCILEAMKLMNEIEAEEKGVIKEILVENGQPVEYGQPLFLYEPT</sequence>
<dbReference type="SUPFAM" id="SSF89000">
    <property type="entry name" value="post-HMGL domain-like"/>
    <property type="match status" value="1"/>
</dbReference>
<dbReference type="Gene3D" id="3.20.20.70">
    <property type="entry name" value="Aldolase class I"/>
    <property type="match status" value="1"/>
</dbReference>
<dbReference type="GO" id="GO:0006094">
    <property type="term" value="P:gluconeogenesis"/>
    <property type="evidence" value="ECO:0007669"/>
    <property type="project" value="TreeGrafter"/>
</dbReference>
<dbReference type="FunFam" id="2.40.50.100:FF:000003">
    <property type="entry name" value="Acetyl-CoA carboxylase biotin carboxyl carrier protein"/>
    <property type="match status" value="1"/>
</dbReference>
<feature type="compositionally biased region" description="Polar residues" evidence="7">
    <location>
        <begin position="281"/>
        <end position="295"/>
    </location>
</feature>
<feature type="non-terminal residue" evidence="9">
    <location>
        <position position="1"/>
    </location>
</feature>
<dbReference type="InterPro" id="IPR013785">
    <property type="entry name" value="Aldolase_TIM"/>
</dbReference>
<dbReference type="InterPro" id="IPR000089">
    <property type="entry name" value="Biotin_lipoyl"/>
</dbReference>
<dbReference type="CDD" id="cd06850">
    <property type="entry name" value="biotinyl_domain"/>
    <property type="match status" value="1"/>
</dbReference>
<proteinExistence type="predicted"/>
<dbReference type="AlphaFoldDB" id="A0A0F9AM00"/>
<evidence type="ECO:0000256" key="6">
    <source>
        <dbReference type="ARBA" id="ARBA00023267"/>
    </source>
</evidence>
<evidence type="ECO:0000256" key="2">
    <source>
        <dbReference type="ARBA" id="ARBA00022516"/>
    </source>
</evidence>
<feature type="domain" description="Lipoyl-binding" evidence="8">
    <location>
        <begin position="299"/>
        <end position="384"/>
    </location>
</feature>
<dbReference type="GO" id="GO:0003989">
    <property type="term" value="F:acetyl-CoA carboxylase activity"/>
    <property type="evidence" value="ECO:0007669"/>
    <property type="project" value="InterPro"/>
</dbReference>
<dbReference type="InterPro" id="IPR055268">
    <property type="entry name" value="PCB-like"/>
</dbReference>
<gene>
    <name evidence="9" type="ORF">LCGC14_2895950</name>
</gene>
<dbReference type="InterPro" id="IPR003379">
    <property type="entry name" value="Carboxylase_cons_dom"/>
</dbReference>
<dbReference type="InterPro" id="IPR011053">
    <property type="entry name" value="Single_hybrid_motif"/>
</dbReference>
<keyword evidence="6" id="KW-0092">Biotin</keyword>
<feature type="non-terminal residue" evidence="9">
    <location>
        <position position="386"/>
    </location>
</feature>